<organism evidence="1 2">
    <name type="scientific">Candidatus Flavonifractor intestinipullorum</name>
    <dbReference type="NCBI Taxonomy" id="2838587"/>
    <lineage>
        <taxon>Bacteria</taxon>
        <taxon>Bacillati</taxon>
        <taxon>Bacillota</taxon>
        <taxon>Clostridia</taxon>
        <taxon>Eubacteriales</taxon>
        <taxon>Oscillospiraceae</taxon>
        <taxon>Flavonifractor</taxon>
    </lineage>
</organism>
<comment type="caution">
    <text evidence="1">The sequence shown here is derived from an EMBL/GenBank/DDBJ whole genome shotgun (WGS) entry which is preliminary data.</text>
</comment>
<dbReference type="SUPFAM" id="SSF52833">
    <property type="entry name" value="Thioredoxin-like"/>
    <property type="match status" value="1"/>
</dbReference>
<dbReference type="AlphaFoldDB" id="A0A9D2MCM3"/>
<accession>A0A9D2MCM3</accession>
<protein>
    <submittedName>
        <fullName evidence="1">Thioredoxin family protein</fullName>
    </submittedName>
</protein>
<dbReference type="PROSITE" id="PS51354">
    <property type="entry name" value="GLUTAREDOXIN_2"/>
    <property type="match status" value="1"/>
</dbReference>
<dbReference type="InterPro" id="IPR036249">
    <property type="entry name" value="Thioredoxin-like_sf"/>
</dbReference>
<sequence length="87" mass="10288">MKEILMFVQKDCPHCKRALKWQEVLTEKFHPEWAQVPIRMVDELEQPEVAQAYDYYYVPTYFIDGVKVHEGPVTQQDVEKVFAQALS</sequence>
<proteinExistence type="predicted"/>
<evidence type="ECO:0000313" key="2">
    <source>
        <dbReference type="Proteomes" id="UP000824208"/>
    </source>
</evidence>
<evidence type="ECO:0000313" key="1">
    <source>
        <dbReference type="EMBL" id="HJB57153.1"/>
    </source>
</evidence>
<reference evidence="1" key="1">
    <citation type="journal article" date="2021" name="PeerJ">
        <title>Extensive microbial diversity within the chicken gut microbiome revealed by metagenomics and culture.</title>
        <authorList>
            <person name="Gilroy R."/>
            <person name="Ravi A."/>
            <person name="Getino M."/>
            <person name="Pursley I."/>
            <person name="Horton D.L."/>
            <person name="Alikhan N.F."/>
            <person name="Baker D."/>
            <person name="Gharbi K."/>
            <person name="Hall N."/>
            <person name="Watson M."/>
            <person name="Adriaenssens E.M."/>
            <person name="Foster-Nyarko E."/>
            <person name="Jarju S."/>
            <person name="Secka A."/>
            <person name="Antonio M."/>
            <person name="Oren A."/>
            <person name="Chaudhuri R.R."/>
            <person name="La Ragione R."/>
            <person name="Hildebrand F."/>
            <person name="Pallen M.J."/>
        </authorList>
    </citation>
    <scope>NUCLEOTIDE SEQUENCE</scope>
    <source>
        <strain evidence="1">CHK189-11263</strain>
    </source>
</reference>
<name>A0A9D2MCM3_9FIRM</name>
<reference evidence="1" key="2">
    <citation type="submission" date="2021-04" db="EMBL/GenBank/DDBJ databases">
        <authorList>
            <person name="Gilroy R."/>
        </authorList>
    </citation>
    <scope>NUCLEOTIDE SEQUENCE</scope>
    <source>
        <strain evidence="1">CHK189-11263</strain>
    </source>
</reference>
<dbReference type="EMBL" id="DWYC01000053">
    <property type="protein sequence ID" value="HJB57153.1"/>
    <property type="molecule type" value="Genomic_DNA"/>
</dbReference>
<dbReference type="Proteomes" id="UP000824208">
    <property type="component" value="Unassembled WGS sequence"/>
</dbReference>
<dbReference type="Gene3D" id="3.40.30.10">
    <property type="entry name" value="Glutaredoxin"/>
    <property type="match status" value="1"/>
</dbReference>
<gene>
    <name evidence="1" type="ORF">H9714_06340</name>
</gene>